<organism evidence="3 4">
    <name type="scientific">Tabrizicola soli</name>
    <dbReference type="NCBI Taxonomy" id="2185115"/>
    <lineage>
        <taxon>Bacteria</taxon>
        <taxon>Pseudomonadati</taxon>
        <taxon>Pseudomonadota</taxon>
        <taxon>Alphaproteobacteria</taxon>
        <taxon>Rhodobacterales</taxon>
        <taxon>Paracoccaceae</taxon>
        <taxon>Tabrizicola</taxon>
    </lineage>
</organism>
<proteinExistence type="predicted"/>
<dbReference type="Pfam" id="PF00378">
    <property type="entry name" value="ECH_1"/>
    <property type="match status" value="1"/>
</dbReference>
<dbReference type="PANTHER" id="PTHR11941:SF169">
    <property type="entry name" value="(7AS)-7A-METHYL-1,5-DIOXO-2,3,5,6,7,7A-HEXAHYDRO-1H-INDENE-CARBOXYL-COA HYDROLASE"/>
    <property type="match status" value="1"/>
</dbReference>
<reference evidence="4" key="1">
    <citation type="journal article" date="2019" name="Int. J. Syst. Evol. Microbiol.">
        <title>The Global Catalogue of Microorganisms (GCM) 10K type strain sequencing project: providing services to taxonomists for standard genome sequencing and annotation.</title>
        <authorList>
            <consortium name="The Broad Institute Genomics Platform"/>
            <consortium name="The Broad Institute Genome Sequencing Center for Infectious Disease"/>
            <person name="Wu L."/>
            <person name="Ma J."/>
        </authorList>
    </citation>
    <scope>NUCLEOTIDE SEQUENCE [LARGE SCALE GENOMIC DNA]</scope>
    <source>
        <strain evidence="4">KCTC 62102</strain>
    </source>
</reference>
<dbReference type="Gene3D" id="3.90.226.10">
    <property type="entry name" value="2-enoyl-CoA Hydratase, Chain A, domain 1"/>
    <property type="match status" value="1"/>
</dbReference>
<name>A0ABV7DY16_9RHOB</name>
<dbReference type="Proteomes" id="UP001595445">
    <property type="component" value="Unassembled WGS sequence"/>
</dbReference>
<keyword evidence="2" id="KW-0456">Lyase</keyword>
<dbReference type="EMBL" id="JBHRSM010000046">
    <property type="protein sequence ID" value="MFC3088023.1"/>
    <property type="molecule type" value="Genomic_DNA"/>
</dbReference>
<sequence length="269" mass="29412">MTEYETVRAEISDDGIVHIILNRPRVLNAINSVLMREVTEITATLQKDPAIRCFIISGEGRAFSAGFDLKESAAAGERTVSDWRKVLEADFEFIMQFWDCPKPTISAVHGHCIGGGLELAAACDISVAAEDAVFGEPEVRFGSGIVAMVLPWMVGPKHAKDILLTGNDQMSAARAAQIGLVTETVAAGRHVERAFEKAREIVAGAPLSVELTKRAINRSYDIRGMRNALLAAVETDIVIETSGGPERTEFNRIRREKGLKAAIHWRNSR</sequence>
<protein>
    <submittedName>
        <fullName evidence="3">Enoyl-CoA hydratase/isomerase family protein</fullName>
    </submittedName>
</protein>
<evidence type="ECO:0000256" key="1">
    <source>
        <dbReference type="ARBA" id="ARBA00023098"/>
    </source>
</evidence>
<dbReference type="SUPFAM" id="SSF52096">
    <property type="entry name" value="ClpP/crotonase"/>
    <property type="match status" value="1"/>
</dbReference>
<evidence type="ECO:0000313" key="4">
    <source>
        <dbReference type="Proteomes" id="UP001595445"/>
    </source>
</evidence>
<dbReference type="CDD" id="cd06558">
    <property type="entry name" value="crotonase-like"/>
    <property type="match status" value="1"/>
</dbReference>
<dbReference type="InterPro" id="IPR029045">
    <property type="entry name" value="ClpP/crotonase-like_dom_sf"/>
</dbReference>
<dbReference type="PANTHER" id="PTHR11941">
    <property type="entry name" value="ENOYL-COA HYDRATASE-RELATED"/>
    <property type="match status" value="1"/>
</dbReference>
<keyword evidence="4" id="KW-1185">Reference proteome</keyword>
<dbReference type="RefSeq" id="WP_197647580.1">
    <property type="nucleotide sequence ID" value="NZ_JAEACP010000033.1"/>
</dbReference>
<comment type="caution">
    <text evidence="3">The sequence shown here is derived from an EMBL/GenBank/DDBJ whole genome shotgun (WGS) entry which is preliminary data.</text>
</comment>
<gene>
    <name evidence="3" type="ORF">ACFOD6_18430</name>
</gene>
<accession>A0ABV7DY16</accession>
<evidence type="ECO:0000313" key="3">
    <source>
        <dbReference type="EMBL" id="MFC3088023.1"/>
    </source>
</evidence>
<dbReference type="InterPro" id="IPR001753">
    <property type="entry name" value="Enoyl-CoA_hydra/iso"/>
</dbReference>
<evidence type="ECO:0000256" key="2">
    <source>
        <dbReference type="ARBA" id="ARBA00023239"/>
    </source>
</evidence>
<keyword evidence="1" id="KW-0443">Lipid metabolism</keyword>